<reference evidence="1 2" key="2">
    <citation type="journal article" date="2022" name="Mol. Ecol. Resour.">
        <title>The genomes of chicory, endive, great burdock and yacon provide insights into Asteraceae paleo-polyploidization history and plant inulin production.</title>
        <authorList>
            <person name="Fan W."/>
            <person name="Wang S."/>
            <person name="Wang H."/>
            <person name="Wang A."/>
            <person name="Jiang F."/>
            <person name="Liu H."/>
            <person name="Zhao H."/>
            <person name="Xu D."/>
            <person name="Zhang Y."/>
        </authorList>
    </citation>
    <scope>NUCLEOTIDE SEQUENCE [LARGE SCALE GENOMIC DNA]</scope>
    <source>
        <strain evidence="2">cv. Yunnan</strain>
        <tissue evidence="1">Leaves</tissue>
    </source>
</reference>
<sequence>MVAAMSKLYEVVEGDSVVENGLWYGIGTGKEPEDGVVQAHSSDGGWERFNSRAEMAVYGDRVVVSSRQIRCLNRALDSVEIFEGSIDKFQERNLTQIHLQVEFKLG</sequence>
<evidence type="ECO:0000313" key="2">
    <source>
        <dbReference type="Proteomes" id="UP001056120"/>
    </source>
</evidence>
<evidence type="ECO:0000313" key="1">
    <source>
        <dbReference type="EMBL" id="KAI3786602.1"/>
    </source>
</evidence>
<comment type="caution">
    <text evidence="1">The sequence shown here is derived from an EMBL/GenBank/DDBJ whole genome shotgun (WGS) entry which is preliminary data.</text>
</comment>
<organism evidence="1 2">
    <name type="scientific">Smallanthus sonchifolius</name>
    <dbReference type="NCBI Taxonomy" id="185202"/>
    <lineage>
        <taxon>Eukaryota</taxon>
        <taxon>Viridiplantae</taxon>
        <taxon>Streptophyta</taxon>
        <taxon>Embryophyta</taxon>
        <taxon>Tracheophyta</taxon>
        <taxon>Spermatophyta</taxon>
        <taxon>Magnoliopsida</taxon>
        <taxon>eudicotyledons</taxon>
        <taxon>Gunneridae</taxon>
        <taxon>Pentapetalae</taxon>
        <taxon>asterids</taxon>
        <taxon>campanulids</taxon>
        <taxon>Asterales</taxon>
        <taxon>Asteraceae</taxon>
        <taxon>Asteroideae</taxon>
        <taxon>Heliantheae alliance</taxon>
        <taxon>Millerieae</taxon>
        <taxon>Smallanthus</taxon>
    </lineage>
</organism>
<reference evidence="2" key="1">
    <citation type="journal article" date="2022" name="Mol. Ecol. Resour.">
        <title>The genomes of chicory, endive, great burdock and yacon provide insights into Asteraceae palaeo-polyploidization history and plant inulin production.</title>
        <authorList>
            <person name="Fan W."/>
            <person name="Wang S."/>
            <person name="Wang H."/>
            <person name="Wang A."/>
            <person name="Jiang F."/>
            <person name="Liu H."/>
            <person name="Zhao H."/>
            <person name="Xu D."/>
            <person name="Zhang Y."/>
        </authorList>
    </citation>
    <scope>NUCLEOTIDE SEQUENCE [LARGE SCALE GENOMIC DNA]</scope>
    <source>
        <strain evidence="2">cv. Yunnan</strain>
    </source>
</reference>
<protein>
    <submittedName>
        <fullName evidence="1">Uncharacterized protein</fullName>
    </submittedName>
</protein>
<dbReference type="EMBL" id="CM042030">
    <property type="protein sequence ID" value="KAI3786602.1"/>
    <property type="molecule type" value="Genomic_DNA"/>
</dbReference>
<accession>A0ACB9GT69</accession>
<name>A0ACB9GT69_9ASTR</name>
<gene>
    <name evidence="1" type="ORF">L1987_40410</name>
</gene>
<keyword evidence="2" id="KW-1185">Reference proteome</keyword>
<dbReference type="Proteomes" id="UP001056120">
    <property type="component" value="Linkage Group LG13"/>
</dbReference>
<proteinExistence type="predicted"/>